<evidence type="ECO:0000256" key="1">
    <source>
        <dbReference type="SAM" id="MobiDB-lite"/>
    </source>
</evidence>
<dbReference type="InterPro" id="IPR000182">
    <property type="entry name" value="GNAT_dom"/>
</dbReference>
<dbReference type="EMBL" id="LR796924">
    <property type="protein sequence ID" value="CAB4174732.1"/>
    <property type="molecule type" value="Genomic_DNA"/>
</dbReference>
<evidence type="ECO:0000259" key="2">
    <source>
        <dbReference type="Pfam" id="PF00583"/>
    </source>
</evidence>
<sequence>MNENLSKSQFKFWPAKPYTPEPDHEGDKPKEQPGIHMVSNEQGFMKWHPHTGEILDVFVGNEDRRKGVATSMLKEARKVSKEKGIAYPKHSKKRSNLGDAWIKAQRGRKG</sequence>
<feature type="compositionally biased region" description="Basic and acidic residues" evidence="1">
    <location>
        <begin position="21"/>
        <end position="33"/>
    </location>
</feature>
<dbReference type="EMBL" id="LR798433">
    <property type="protein sequence ID" value="CAB5231404.1"/>
    <property type="molecule type" value="Genomic_DNA"/>
</dbReference>
<dbReference type="SUPFAM" id="SSF55729">
    <property type="entry name" value="Acyl-CoA N-acyltransferases (Nat)"/>
    <property type="match status" value="1"/>
</dbReference>
<gene>
    <name evidence="5" type="ORF">UFOVP1034_80</name>
    <name evidence="6" type="ORF">UFOVP1177_80</name>
    <name evidence="7" type="ORF">UFOVP1243_67</name>
    <name evidence="8" type="ORF">UFOVP1581_78</name>
    <name evidence="3" type="ORF">UFOVP854_78</name>
    <name evidence="4" type="ORF">UFOVP964_78</name>
</gene>
<dbReference type="Gene3D" id="3.40.630.30">
    <property type="match status" value="1"/>
</dbReference>
<dbReference type="CDD" id="cd04301">
    <property type="entry name" value="NAT_SF"/>
    <property type="match status" value="1"/>
</dbReference>
<dbReference type="Pfam" id="PF00583">
    <property type="entry name" value="Acetyltransf_1"/>
    <property type="match status" value="1"/>
</dbReference>
<dbReference type="EMBL" id="LR797132">
    <property type="protein sequence ID" value="CAB4189124.1"/>
    <property type="molecule type" value="Genomic_DNA"/>
</dbReference>
<evidence type="ECO:0000313" key="7">
    <source>
        <dbReference type="EMBL" id="CAB4193375.1"/>
    </source>
</evidence>
<organism evidence="7">
    <name type="scientific">uncultured Caudovirales phage</name>
    <dbReference type="NCBI Taxonomy" id="2100421"/>
    <lineage>
        <taxon>Viruses</taxon>
        <taxon>Duplodnaviria</taxon>
        <taxon>Heunggongvirae</taxon>
        <taxon>Uroviricota</taxon>
        <taxon>Caudoviricetes</taxon>
        <taxon>Peduoviridae</taxon>
        <taxon>Maltschvirus</taxon>
        <taxon>Maltschvirus maltsch</taxon>
    </lineage>
</organism>
<dbReference type="GO" id="GO:0016747">
    <property type="term" value="F:acyltransferase activity, transferring groups other than amino-acyl groups"/>
    <property type="evidence" value="ECO:0007669"/>
    <property type="project" value="InterPro"/>
</dbReference>
<feature type="domain" description="N-acetyltransferase" evidence="2">
    <location>
        <begin position="44"/>
        <end position="85"/>
    </location>
</feature>
<dbReference type="InterPro" id="IPR016181">
    <property type="entry name" value="Acyl_CoA_acyltransferase"/>
</dbReference>
<protein>
    <submittedName>
        <fullName evidence="7">NAT_SF domain containing protein</fullName>
    </submittedName>
</protein>
<feature type="region of interest" description="Disordered" evidence="1">
    <location>
        <begin position="79"/>
        <end position="110"/>
    </location>
</feature>
<name>A0A6J5RMG1_9CAUD</name>
<evidence type="ECO:0000313" key="5">
    <source>
        <dbReference type="EMBL" id="CAB4179357.1"/>
    </source>
</evidence>
<dbReference type="EMBL" id="LR797196">
    <property type="protein sequence ID" value="CAB4193375.1"/>
    <property type="molecule type" value="Genomic_DNA"/>
</dbReference>
<reference evidence="7" key="1">
    <citation type="submission" date="2020-05" db="EMBL/GenBank/DDBJ databases">
        <authorList>
            <person name="Chiriac C."/>
            <person name="Salcher M."/>
            <person name="Ghai R."/>
            <person name="Kavagutti S V."/>
        </authorList>
    </citation>
    <scope>NUCLEOTIDE SEQUENCE</scope>
</reference>
<dbReference type="EMBL" id="LR796798">
    <property type="protein sequence ID" value="CAB4166979.1"/>
    <property type="molecule type" value="Genomic_DNA"/>
</dbReference>
<evidence type="ECO:0000313" key="8">
    <source>
        <dbReference type="EMBL" id="CAB5231404.1"/>
    </source>
</evidence>
<dbReference type="EMBL" id="LR796979">
    <property type="protein sequence ID" value="CAB4179357.1"/>
    <property type="molecule type" value="Genomic_DNA"/>
</dbReference>
<evidence type="ECO:0000313" key="3">
    <source>
        <dbReference type="EMBL" id="CAB4166979.1"/>
    </source>
</evidence>
<evidence type="ECO:0000313" key="6">
    <source>
        <dbReference type="EMBL" id="CAB4189124.1"/>
    </source>
</evidence>
<proteinExistence type="predicted"/>
<feature type="region of interest" description="Disordered" evidence="1">
    <location>
        <begin position="1"/>
        <end position="35"/>
    </location>
</feature>
<evidence type="ECO:0000313" key="4">
    <source>
        <dbReference type="EMBL" id="CAB4174732.1"/>
    </source>
</evidence>
<accession>A0A6J5RMG1</accession>